<evidence type="ECO:0000313" key="1">
    <source>
        <dbReference type="EMBL" id="KAI5650912.1"/>
    </source>
</evidence>
<organism evidence="1 2">
    <name type="scientific">Catharanthus roseus</name>
    <name type="common">Madagascar periwinkle</name>
    <name type="synonym">Vinca rosea</name>
    <dbReference type="NCBI Taxonomy" id="4058"/>
    <lineage>
        <taxon>Eukaryota</taxon>
        <taxon>Viridiplantae</taxon>
        <taxon>Streptophyta</taxon>
        <taxon>Embryophyta</taxon>
        <taxon>Tracheophyta</taxon>
        <taxon>Spermatophyta</taxon>
        <taxon>Magnoliopsida</taxon>
        <taxon>eudicotyledons</taxon>
        <taxon>Gunneridae</taxon>
        <taxon>Pentapetalae</taxon>
        <taxon>asterids</taxon>
        <taxon>lamiids</taxon>
        <taxon>Gentianales</taxon>
        <taxon>Apocynaceae</taxon>
        <taxon>Rauvolfioideae</taxon>
        <taxon>Vinceae</taxon>
        <taxon>Catharanthinae</taxon>
        <taxon>Catharanthus</taxon>
    </lineage>
</organism>
<comment type="caution">
    <text evidence="1">The sequence shown here is derived from an EMBL/GenBank/DDBJ whole genome shotgun (WGS) entry which is preliminary data.</text>
</comment>
<dbReference type="Proteomes" id="UP001060085">
    <property type="component" value="Linkage Group LG08"/>
</dbReference>
<name>A0ACB9ZXF5_CATRO</name>
<protein>
    <submittedName>
        <fullName evidence="1">Uncharacterized protein</fullName>
    </submittedName>
</protein>
<accession>A0ACB9ZXF5</accession>
<sequence>MEMFPSQQFDFPGFPVPSKSFETDQDGCSNDSFFDIASNSPSPSFGEVFTENSQLIESRKERSYTESLKILKNYQNRFRRLSAAPKRKFPAYDCVCTNVVFKKLSVAEIIKLAAEKIIQGSSQHSADESSVVSHPYASSFLGYSEEDYNDVELVMYLLASAEKIVDNQFERARKLLNECDKMSSAKGKAIERVVYYFSGALHERIDRKTGTVTPKGLGNKQSLDILDSLMDLKPDIIAMQKYVPFSQVWQFAAVQAVLDHVGDARKIHIIDMEIRTGMHYTIMMQALAAQRCVPLEYLKVTAVGTRSRGKIEETGRQLISFAESLNLKLYFDIVMVDDILDFHERLLEVKTDEAVAIYAELTFLFLVSRQDRLELLMNVIKRINPRVMVMVEVEANHNSPVFLNRFLETLFHFGAFFDCLEDCLKHDEASRMFTEGVYFSQGIRTIVAAEGEERTIRHVTMNVWKMFFARFGMVQVELSMSSVYQAKLMLNNFACGSSCTVETDGKSLIVGWKGTPIHSLSAWKVK</sequence>
<evidence type="ECO:0000313" key="2">
    <source>
        <dbReference type="Proteomes" id="UP001060085"/>
    </source>
</evidence>
<dbReference type="EMBL" id="CM044708">
    <property type="protein sequence ID" value="KAI5650912.1"/>
    <property type="molecule type" value="Genomic_DNA"/>
</dbReference>
<keyword evidence="2" id="KW-1185">Reference proteome</keyword>
<proteinExistence type="predicted"/>
<gene>
    <name evidence="1" type="ORF">M9H77_36917</name>
</gene>
<reference evidence="2" key="1">
    <citation type="journal article" date="2023" name="Nat. Plants">
        <title>Single-cell RNA sequencing provides a high-resolution roadmap for understanding the multicellular compartmentation of specialized metabolism.</title>
        <authorList>
            <person name="Sun S."/>
            <person name="Shen X."/>
            <person name="Li Y."/>
            <person name="Li Y."/>
            <person name="Wang S."/>
            <person name="Li R."/>
            <person name="Zhang H."/>
            <person name="Shen G."/>
            <person name="Guo B."/>
            <person name="Wei J."/>
            <person name="Xu J."/>
            <person name="St-Pierre B."/>
            <person name="Chen S."/>
            <person name="Sun C."/>
        </authorList>
    </citation>
    <scope>NUCLEOTIDE SEQUENCE [LARGE SCALE GENOMIC DNA]</scope>
</reference>